<sequence>MLVGNKNVLYAKIEDRKTGTCSYIAGYKAWRAITIFSAIRQILNEKPGELSKFFVLKNPIDPI</sequence>
<organism evidence="1 2">
    <name type="scientific">Microthyrium microscopicum</name>
    <dbReference type="NCBI Taxonomy" id="703497"/>
    <lineage>
        <taxon>Eukaryota</taxon>
        <taxon>Fungi</taxon>
        <taxon>Dikarya</taxon>
        <taxon>Ascomycota</taxon>
        <taxon>Pezizomycotina</taxon>
        <taxon>Dothideomycetes</taxon>
        <taxon>Dothideomycetes incertae sedis</taxon>
        <taxon>Microthyriales</taxon>
        <taxon>Microthyriaceae</taxon>
        <taxon>Microthyrium</taxon>
    </lineage>
</organism>
<dbReference type="Proteomes" id="UP000799302">
    <property type="component" value="Unassembled WGS sequence"/>
</dbReference>
<accession>A0A6A6UV95</accession>
<gene>
    <name evidence="1" type="ORF">BT63DRAFT_420596</name>
</gene>
<evidence type="ECO:0000313" key="2">
    <source>
        <dbReference type="Proteomes" id="UP000799302"/>
    </source>
</evidence>
<evidence type="ECO:0000313" key="1">
    <source>
        <dbReference type="EMBL" id="KAF2675403.1"/>
    </source>
</evidence>
<dbReference type="EMBL" id="MU004230">
    <property type="protein sequence ID" value="KAF2675403.1"/>
    <property type="molecule type" value="Genomic_DNA"/>
</dbReference>
<keyword evidence="2" id="KW-1185">Reference proteome</keyword>
<name>A0A6A6UV95_9PEZI</name>
<reference evidence="1" key="1">
    <citation type="journal article" date="2020" name="Stud. Mycol.">
        <title>101 Dothideomycetes genomes: a test case for predicting lifestyles and emergence of pathogens.</title>
        <authorList>
            <person name="Haridas S."/>
            <person name="Albert R."/>
            <person name="Binder M."/>
            <person name="Bloem J."/>
            <person name="Labutti K."/>
            <person name="Salamov A."/>
            <person name="Andreopoulos B."/>
            <person name="Baker S."/>
            <person name="Barry K."/>
            <person name="Bills G."/>
            <person name="Bluhm B."/>
            <person name="Cannon C."/>
            <person name="Castanera R."/>
            <person name="Culley D."/>
            <person name="Daum C."/>
            <person name="Ezra D."/>
            <person name="Gonzalez J."/>
            <person name="Henrissat B."/>
            <person name="Kuo A."/>
            <person name="Liang C."/>
            <person name="Lipzen A."/>
            <person name="Lutzoni F."/>
            <person name="Magnuson J."/>
            <person name="Mondo S."/>
            <person name="Nolan M."/>
            <person name="Ohm R."/>
            <person name="Pangilinan J."/>
            <person name="Park H.-J."/>
            <person name="Ramirez L."/>
            <person name="Alfaro M."/>
            <person name="Sun H."/>
            <person name="Tritt A."/>
            <person name="Yoshinaga Y."/>
            <person name="Zwiers L.-H."/>
            <person name="Turgeon B."/>
            <person name="Goodwin S."/>
            <person name="Spatafora J."/>
            <person name="Crous P."/>
            <person name="Grigoriev I."/>
        </authorList>
    </citation>
    <scope>NUCLEOTIDE SEQUENCE</scope>
    <source>
        <strain evidence="1">CBS 115976</strain>
    </source>
</reference>
<proteinExistence type="predicted"/>
<dbReference type="AlphaFoldDB" id="A0A6A6UV95"/>
<protein>
    <submittedName>
        <fullName evidence="1">Uncharacterized protein</fullName>
    </submittedName>
</protein>